<reference evidence="1 2" key="1">
    <citation type="submission" date="2024-08" db="EMBL/GenBank/DDBJ databases">
        <title>The draft genome of Apodemus speciosus.</title>
        <authorList>
            <person name="Nabeshima K."/>
            <person name="Suzuki S."/>
            <person name="Onuma M."/>
        </authorList>
    </citation>
    <scope>NUCLEOTIDE SEQUENCE [LARGE SCALE GENOMIC DNA]</scope>
    <source>
        <strain evidence="1">IB14-021</strain>
    </source>
</reference>
<dbReference type="EMBL" id="BAAFST010000008">
    <property type="protein sequence ID" value="GAB1293500.1"/>
    <property type="molecule type" value="Genomic_DNA"/>
</dbReference>
<evidence type="ECO:0000313" key="1">
    <source>
        <dbReference type="EMBL" id="GAB1293500.1"/>
    </source>
</evidence>
<name>A0ABQ0F2J6_APOSI</name>
<organism evidence="1 2">
    <name type="scientific">Apodemus speciosus</name>
    <name type="common">Large Japanese field mouse</name>
    <dbReference type="NCBI Taxonomy" id="105296"/>
    <lineage>
        <taxon>Eukaryota</taxon>
        <taxon>Metazoa</taxon>
        <taxon>Chordata</taxon>
        <taxon>Craniata</taxon>
        <taxon>Vertebrata</taxon>
        <taxon>Euteleostomi</taxon>
        <taxon>Mammalia</taxon>
        <taxon>Eutheria</taxon>
        <taxon>Euarchontoglires</taxon>
        <taxon>Glires</taxon>
        <taxon>Rodentia</taxon>
        <taxon>Myomorpha</taxon>
        <taxon>Muroidea</taxon>
        <taxon>Muridae</taxon>
        <taxon>Murinae</taxon>
        <taxon>Apodemus</taxon>
    </lineage>
</organism>
<proteinExistence type="predicted"/>
<evidence type="ECO:0000313" key="2">
    <source>
        <dbReference type="Proteomes" id="UP001623349"/>
    </source>
</evidence>
<protein>
    <submittedName>
        <fullName evidence="1">Uncharacterized protein</fullName>
    </submittedName>
</protein>
<sequence>MTVRREARGPTQDGSEDVAATAFQIKSTASSSLYDFRPLGFMAAFC</sequence>
<dbReference type="Proteomes" id="UP001623349">
    <property type="component" value="Unassembled WGS sequence"/>
</dbReference>
<comment type="caution">
    <text evidence="1">The sequence shown here is derived from an EMBL/GenBank/DDBJ whole genome shotgun (WGS) entry which is preliminary data.</text>
</comment>
<gene>
    <name evidence="1" type="ORF">APTSU1_000873200</name>
</gene>
<accession>A0ABQ0F2J6</accession>
<keyword evidence="2" id="KW-1185">Reference proteome</keyword>